<gene>
    <name evidence="1" type="ORF">KM295_14325</name>
</gene>
<accession>A0A9R1CVR6</accession>
<proteinExistence type="predicted"/>
<evidence type="ECO:0000313" key="1">
    <source>
        <dbReference type="EMBL" id="MCQ4334632.1"/>
    </source>
</evidence>
<comment type="caution">
    <text evidence="1">The sequence shown here is derived from an EMBL/GenBank/DDBJ whole genome shotgun (WGS) entry which is preliminary data.</text>
</comment>
<dbReference type="Proteomes" id="UP001139494">
    <property type="component" value="Unassembled WGS sequence"/>
</dbReference>
<name>A0A9R1CVR6_9EURY</name>
<sequence length="70" mass="7554">MTAENPEPAADRANSTPDPACFCEHEWIAAEFRRQTNSGPFADADRLVVETILCVDCGATEAVDLDGDRA</sequence>
<organism evidence="1 2">
    <name type="scientific">Natronomonas aquatica</name>
    <dbReference type="NCBI Taxonomy" id="2841590"/>
    <lineage>
        <taxon>Archaea</taxon>
        <taxon>Methanobacteriati</taxon>
        <taxon>Methanobacteriota</taxon>
        <taxon>Stenosarchaea group</taxon>
        <taxon>Halobacteria</taxon>
        <taxon>Halobacteriales</taxon>
        <taxon>Natronomonadaceae</taxon>
        <taxon>Natronomonas</taxon>
    </lineage>
</organism>
<dbReference type="AlphaFoldDB" id="A0A9R1CVR6"/>
<dbReference type="RefSeq" id="WP_256030697.1">
    <property type="nucleotide sequence ID" value="NZ_JAHLKM010000030.1"/>
</dbReference>
<evidence type="ECO:0000313" key="2">
    <source>
        <dbReference type="Proteomes" id="UP001139494"/>
    </source>
</evidence>
<keyword evidence="2" id="KW-1185">Reference proteome</keyword>
<dbReference type="EMBL" id="JAHLKM010000030">
    <property type="protein sequence ID" value="MCQ4334632.1"/>
    <property type="molecule type" value="Genomic_DNA"/>
</dbReference>
<protein>
    <submittedName>
        <fullName evidence="1">Uncharacterized protein</fullName>
    </submittedName>
</protein>
<reference evidence="1" key="1">
    <citation type="journal article" date="2023" name="Front. Microbiol.">
        <title>Genomic-based phylogenetic and metabolic analyses of the genus Natronomonas, and description of Natronomonas aquatica sp. nov.</title>
        <authorList>
            <person name="Garcia-Roldan A."/>
            <person name="Duran-Viseras A."/>
            <person name="de la Haba R.R."/>
            <person name="Corral P."/>
            <person name="Sanchez-Porro C."/>
            <person name="Ventosa A."/>
        </authorList>
    </citation>
    <scope>NUCLEOTIDE SEQUENCE</scope>
    <source>
        <strain evidence="1">F2-12</strain>
    </source>
</reference>